<evidence type="ECO:0000313" key="5">
    <source>
        <dbReference type="Proteomes" id="UP000646365"/>
    </source>
</evidence>
<gene>
    <name evidence="4" type="ORF">GCM10011611_63290</name>
</gene>
<reference evidence="4" key="2">
    <citation type="submission" date="2020-09" db="EMBL/GenBank/DDBJ databases">
        <authorList>
            <person name="Sun Q."/>
            <person name="Zhou Y."/>
        </authorList>
    </citation>
    <scope>NUCLEOTIDE SEQUENCE</scope>
    <source>
        <strain evidence="4">CGMCC 1.15725</strain>
    </source>
</reference>
<dbReference type="Proteomes" id="UP000646365">
    <property type="component" value="Unassembled WGS sequence"/>
</dbReference>
<dbReference type="Pfam" id="PF00775">
    <property type="entry name" value="Dioxygenase_C"/>
    <property type="match status" value="1"/>
</dbReference>
<dbReference type="InterPro" id="IPR006311">
    <property type="entry name" value="TAT_signal"/>
</dbReference>
<dbReference type="GO" id="GO:0016702">
    <property type="term" value="F:oxidoreductase activity, acting on single donors with incorporation of molecular oxygen, incorporation of two atoms of oxygen"/>
    <property type="evidence" value="ECO:0007669"/>
    <property type="project" value="InterPro"/>
</dbReference>
<dbReference type="InterPro" id="IPR015889">
    <property type="entry name" value="Intradiol_dOase_core"/>
</dbReference>
<name>A0A8J3E752_9PROT</name>
<dbReference type="InterPro" id="IPR000627">
    <property type="entry name" value="Intradiol_dOase_C"/>
</dbReference>
<protein>
    <recommendedName>
        <fullName evidence="3">Intradiol ring-cleavage dioxygenases domain-containing protein</fullName>
    </recommendedName>
</protein>
<evidence type="ECO:0000259" key="3">
    <source>
        <dbReference type="Pfam" id="PF00775"/>
    </source>
</evidence>
<dbReference type="SUPFAM" id="SSF49482">
    <property type="entry name" value="Aromatic compound dioxygenase"/>
    <property type="match status" value="1"/>
</dbReference>
<evidence type="ECO:0000256" key="2">
    <source>
        <dbReference type="SAM" id="SignalP"/>
    </source>
</evidence>
<dbReference type="EMBL" id="BMJQ01000027">
    <property type="protein sequence ID" value="GGF48226.1"/>
    <property type="molecule type" value="Genomic_DNA"/>
</dbReference>
<accession>A0A8J3E752</accession>
<dbReference type="GO" id="GO:0008199">
    <property type="term" value="F:ferric iron binding"/>
    <property type="evidence" value="ECO:0007669"/>
    <property type="project" value="InterPro"/>
</dbReference>
<reference evidence="4" key="1">
    <citation type="journal article" date="2014" name="Int. J. Syst. Evol. Microbiol.">
        <title>Complete genome sequence of Corynebacterium casei LMG S-19264T (=DSM 44701T), isolated from a smear-ripened cheese.</title>
        <authorList>
            <consortium name="US DOE Joint Genome Institute (JGI-PGF)"/>
            <person name="Walter F."/>
            <person name="Albersmeier A."/>
            <person name="Kalinowski J."/>
            <person name="Ruckert C."/>
        </authorList>
    </citation>
    <scope>NUCLEOTIDE SEQUENCE</scope>
    <source>
        <strain evidence="4">CGMCC 1.15725</strain>
    </source>
</reference>
<feature type="compositionally biased region" description="Pro residues" evidence="1">
    <location>
        <begin position="249"/>
        <end position="268"/>
    </location>
</feature>
<dbReference type="RefSeq" id="WP_229744115.1">
    <property type="nucleotide sequence ID" value="NZ_BMJQ01000027.1"/>
</dbReference>
<dbReference type="CDD" id="cd03457">
    <property type="entry name" value="intradiol_dioxygenase_like"/>
    <property type="match status" value="1"/>
</dbReference>
<keyword evidence="5" id="KW-1185">Reference proteome</keyword>
<evidence type="ECO:0000313" key="4">
    <source>
        <dbReference type="EMBL" id="GGF48226.1"/>
    </source>
</evidence>
<evidence type="ECO:0000256" key="1">
    <source>
        <dbReference type="SAM" id="MobiDB-lite"/>
    </source>
</evidence>
<keyword evidence="2" id="KW-0732">Signal</keyword>
<dbReference type="PANTHER" id="PTHR34315:SF1">
    <property type="entry name" value="INTRADIOL RING-CLEAVAGE DIOXYGENASES DOMAIN-CONTAINING PROTEIN-RELATED"/>
    <property type="match status" value="1"/>
</dbReference>
<feature type="chain" id="PRO_5035246249" description="Intradiol ring-cleavage dioxygenases domain-containing protein" evidence="2">
    <location>
        <begin position="27"/>
        <end position="286"/>
    </location>
</feature>
<dbReference type="PROSITE" id="PS51318">
    <property type="entry name" value="TAT"/>
    <property type="match status" value="1"/>
</dbReference>
<dbReference type="PANTHER" id="PTHR34315">
    <property type="match status" value="1"/>
</dbReference>
<organism evidence="4 5">
    <name type="scientific">Aliidongia dinghuensis</name>
    <dbReference type="NCBI Taxonomy" id="1867774"/>
    <lineage>
        <taxon>Bacteria</taxon>
        <taxon>Pseudomonadati</taxon>
        <taxon>Pseudomonadota</taxon>
        <taxon>Alphaproteobacteria</taxon>
        <taxon>Rhodospirillales</taxon>
        <taxon>Dongiaceae</taxon>
        <taxon>Aliidongia</taxon>
    </lineage>
</organism>
<feature type="region of interest" description="Disordered" evidence="1">
    <location>
        <begin position="237"/>
        <end position="286"/>
    </location>
</feature>
<proteinExistence type="predicted"/>
<feature type="signal peptide" evidence="2">
    <location>
        <begin position="1"/>
        <end position="26"/>
    </location>
</feature>
<comment type="caution">
    <text evidence="4">The sequence shown here is derived from an EMBL/GenBank/DDBJ whole genome shotgun (WGS) entry which is preliminary data.</text>
</comment>
<dbReference type="Gene3D" id="2.60.130.10">
    <property type="entry name" value="Aromatic compound dioxygenase"/>
    <property type="match status" value="1"/>
</dbReference>
<feature type="domain" description="Intradiol ring-cleavage dioxygenases" evidence="3">
    <location>
        <begin position="68"/>
        <end position="152"/>
    </location>
</feature>
<sequence>MKTMPITRRQALTGLALTAAARPTLAAAAAPPDTAGLLPATNVCVLTAQSVEGPFYFDPKLERSDITDGRVGVPLHLLFQIVDAGTCAPLAGARVDVWHADADGFYSGYDQPDNHGDTSVKAARFLRGTQFADRTGLVRFDTIYPGWYRGRTPHIHFKVLLDQTCVLNGQLYLPDALSEFIYQHVPPYNRRKEARDTTNATDGILRMGGGGHGAFCSIKEEADRYLASLVVATDRNSKTIADRPGDFPGGPPPEGMPHGPPPGPPPTTARPRPTGWERSLVPGAPK</sequence>
<dbReference type="AlphaFoldDB" id="A0A8J3E752"/>